<evidence type="ECO:0000256" key="1">
    <source>
        <dbReference type="SAM" id="MobiDB-lite"/>
    </source>
</evidence>
<dbReference type="OrthoDB" id="9805159at2"/>
<dbReference type="GO" id="GO:0005975">
    <property type="term" value="P:carbohydrate metabolic process"/>
    <property type="evidence" value="ECO:0007669"/>
    <property type="project" value="InterPro"/>
</dbReference>
<evidence type="ECO:0000313" key="5">
    <source>
        <dbReference type="Proteomes" id="UP000237662"/>
    </source>
</evidence>
<comment type="caution">
    <text evidence="4">The sequence shown here is derived from an EMBL/GenBank/DDBJ whole genome shotgun (WGS) entry which is preliminary data.</text>
</comment>
<dbReference type="InterPro" id="IPR006047">
    <property type="entry name" value="GH13_cat_dom"/>
</dbReference>
<dbReference type="Gene3D" id="3.20.20.80">
    <property type="entry name" value="Glycosidases"/>
    <property type="match status" value="1"/>
</dbReference>
<dbReference type="SMART" id="SM00642">
    <property type="entry name" value="Aamy"/>
    <property type="match status" value="1"/>
</dbReference>
<dbReference type="PANTHER" id="PTHR47786:SF2">
    <property type="entry name" value="GLYCOSYL HYDROLASE FAMILY 13 CATALYTIC DOMAIN-CONTAINING PROTEIN"/>
    <property type="match status" value="1"/>
</dbReference>
<feature type="region of interest" description="Disordered" evidence="1">
    <location>
        <begin position="279"/>
        <end position="300"/>
    </location>
</feature>
<accession>A0A2S6I2X9</accession>
<dbReference type="Proteomes" id="UP000237662">
    <property type="component" value="Unassembled WGS sequence"/>
</dbReference>
<dbReference type="GO" id="GO:0016798">
    <property type="term" value="F:hydrolase activity, acting on glycosyl bonds"/>
    <property type="evidence" value="ECO:0007669"/>
    <property type="project" value="UniProtKB-KW"/>
</dbReference>
<feature type="chain" id="PRO_5015443907" evidence="2">
    <location>
        <begin position="28"/>
        <end position="494"/>
    </location>
</feature>
<dbReference type="RefSeq" id="WP_104419930.1">
    <property type="nucleotide sequence ID" value="NZ_PTJC01000006.1"/>
</dbReference>
<dbReference type="AlphaFoldDB" id="A0A2S6I2X9"/>
<sequence length="494" mass="56079">MQPLCFRTLLCLLLTLSLFNCERRAEAEVVTSESAPASDLAVEPNVPEWAKNAVIYEVNLRHFTPEGTFSAFEEHIPRLAEMGVDVLWFMPIHPVSKVNRKGELGSPYAVGDYQGTNPDFGTLEEFKSMVDAIHGAGMYAIIDWVPNHSGWDNPWITEHPDFYTKKDGEITDPINPATGESWGWTDVADLNFDNDELRDSMIAAMEFWVEEAGIDGFRVDVAHGIPVDFIEQAADSLYAIKPLFMLAEAEVPEIVNNGAFVMDYGWEMHHTLNQIAKTQGANRDAQTDASNIAREEGEDQDRATALDIDRVLKRYADDYHRGYKMQFTSNHDENSWSGTEFQRMGDGHQAFAVLTATFDGMPLIYTGQESADDQQYEFFTKDNVEWGNYEYADFYRTLFDLKEKNQALWNGEYGGDLQKIPTGNDENVYAFTREKYGDRVVVLINLSAQSQDITLQGDAFAGGYTEVFTQESNELQEGMDMHLDPWEYRVYSNR</sequence>
<gene>
    <name evidence="4" type="ORF">CLV84_2326</name>
</gene>
<dbReference type="SUPFAM" id="SSF51445">
    <property type="entry name" value="(Trans)glycosidases"/>
    <property type="match status" value="1"/>
</dbReference>
<dbReference type="InterPro" id="IPR013780">
    <property type="entry name" value="Glyco_hydro_b"/>
</dbReference>
<dbReference type="CDD" id="cd11313">
    <property type="entry name" value="AmyAc_arch_bac_AmyA"/>
    <property type="match status" value="1"/>
</dbReference>
<dbReference type="InterPro" id="IPR017853">
    <property type="entry name" value="GH"/>
</dbReference>
<dbReference type="Gene3D" id="2.60.40.1180">
    <property type="entry name" value="Golgi alpha-mannosidase II"/>
    <property type="match status" value="1"/>
</dbReference>
<keyword evidence="4" id="KW-0378">Hydrolase</keyword>
<organism evidence="4 5">
    <name type="scientific">Neolewinella xylanilytica</name>
    <dbReference type="NCBI Taxonomy" id="1514080"/>
    <lineage>
        <taxon>Bacteria</taxon>
        <taxon>Pseudomonadati</taxon>
        <taxon>Bacteroidota</taxon>
        <taxon>Saprospiria</taxon>
        <taxon>Saprospirales</taxon>
        <taxon>Lewinellaceae</taxon>
        <taxon>Neolewinella</taxon>
    </lineage>
</organism>
<feature type="domain" description="Glycosyl hydrolase family 13 catalytic" evidence="3">
    <location>
        <begin position="57"/>
        <end position="402"/>
    </location>
</feature>
<dbReference type="Pfam" id="PF00128">
    <property type="entry name" value="Alpha-amylase"/>
    <property type="match status" value="1"/>
</dbReference>
<keyword evidence="5" id="KW-1185">Reference proteome</keyword>
<protein>
    <submittedName>
        <fullName evidence="4">Glycosidase</fullName>
    </submittedName>
</protein>
<keyword evidence="4" id="KW-0326">Glycosidase</keyword>
<dbReference type="Pfam" id="PF16657">
    <property type="entry name" value="Malt_amylase_C"/>
    <property type="match status" value="1"/>
</dbReference>
<name>A0A2S6I2X9_9BACT</name>
<evidence type="ECO:0000256" key="2">
    <source>
        <dbReference type="SAM" id="SignalP"/>
    </source>
</evidence>
<evidence type="ECO:0000313" key="4">
    <source>
        <dbReference type="EMBL" id="PPK85429.1"/>
    </source>
</evidence>
<proteinExistence type="predicted"/>
<keyword evidence="2" id="KW-0732">Signal</keyword>
<dbReference type="InterPro" id="IPR032091">
    <property type="entry name" value="Malt_amylase-like_C"/>
</dbReference>
<dbReference type="PANTHER" id="PTHR47786">
    <property type="entry name" value="ALPHA-1,4-GLUCAN:MALTOSE-1-PHOSPHATE MALTOSYLTRANSFERASE"/>
    <property type="match status" value="1"/>
</dbReference>
<reference evidence="4 5" key="1">
    <citation type="submission" date="2018-02" db="EMBL/GenBank/DDBJ databases">
        <title>Genomic Encyclopedia of Archaeal and Bacterial Type Strains, Phase II (KMG-II): from individual species to whole genera.</title>
        <authorList>
            <person name="Goeker M."/>
        </authorList>
    </citation>
    <scope>NUCLEOTIDE SEQUENCE [LARGE SCALE GENOMIC DNA]</scope>
    <source>
        <strain evidence="4 5">DSM 29526</strain>
    </source>
</reference>
<evidence type="ECO:0000259" key="3">
    <source>
        <dbReference type="SMART" id="SM00642"/>
    </source>
</evidence>
<dbReference type="EMBL" id="PTJC01000006">
    <property type="protein sequence ID" value="PPK85429.1"/>
    <property type="molecule type" value="Genomic_DNA"/>
</dbReference>
<dbReference type="SUPFAM" id="SSF51011">
    <property type="entry name" value="Glycosyl hydrolase domain"/>
    <property type="match status" value="1"/>
</dbReference>
<feature type="signal peptide" evidence="2">
    <location>
        <begin position="1"/>
        <end position="27"/>
    </location>
</feature>